<evidence type="ECO:0000259" key="5">
    <source>
        <dbReference type="Pfam" id="PF02747"/>
    </source>
</evidence>
<evidence type="ECO:0000259" key="4">
    <source>
        <dbReference type="Pfam" id="PF00705"/>
    </source>
</evidence>
<dbReference type="InterPro" id="IPR046938">
    <property type="entry name" value="DNA_clamp_sf"/>
</dbReference>
<comment type="similarity">
    <text evidence="1 3">Belongs to the PCNA family.</text>
</comment>
<sequence>MKLVTVQASAIKATFEVLKDILNDVNVYFKPDGMYIVTLDTARTSLVDMYLAGDLFDEYECETEIIAGINVSNTFKLLKSISNSDVLKISIDCREFMNIEIHSEAKKSCTKFALKLLDINENQIEVPQMNMTTITPMPSADFQRICRDMFNISNDIEITRDGYIFRLYCSGDFANQETEIQCTEESPKICGTYSLRYMNIFTKATSMCSTVQIMQEEQNRFLILKYNVANLGELKFYLATKATSDDN</sequence>
<reference evidence="6" key="1">
    <citation type="submission" date="2019-02" db="EMBL/GenBank/DDBJ databases">
        <authorList>
            <person name="Bachy C."/>
            <person name="Yung C.-M."/>
            <person name="Roux S."/>
            <person name="Sullivan M.B."/>
            <person name="Worden A.Z."/>
        </authorList>
    </citation>
    <scope>NUCLEOTIDE SEQUENCE</scope>
    <source>
        <strain evidence="6">BII-V2</strain>
    </source>
</reference>
<dbReference type="Pfam" id="PF02747">
    <property type="entry name" value="PCNA_C"/>
    <property type="match status" value="1"/>
</dbReference>
<dbReference type="InterPro" id="IPR022649">
    <property type="entry name" value="Pr_cel_nuc_antig_C"/>
</dbReference>
<evidence type="ECO:0000256" key="2">
    <source>
        <dbReference type="ARBA" id="ARBA00023125"/>
    </source>
</evidence>
<dbReference type="Gene3D" id="3.70.10.10">
    <property type="match status" value="1"/>
</dbReference>
<proteinExistence type="inferred from homology"/>
<dbReference type="GO" id="GO:0006275">
    <property type="term" value="P:regulation of DNA replication"/>
    <property type="evidence" value="ECO:0007669"/>
    <property type="project" value="InterPro"/>
</dbReference>
<feature type="domain" description="Proliferating cell nuclear antigen PCNA N-terminal" evidence="4">
    <location>
        <begin position="6"/>
        <end position="121"/>
    </location>
</feature>
<accession>A0A7S6P1W1</accession>
<evidence type="ECO:0000256" key="1">
    <source>
        <dbReference type="ARBA" id="ARBA00010462"/>
    </source>
</evidence>
<dbReference type="Pfam" id="PF00705">
    <property type="entry name" value="PCNA_N"/>
    <property type="match status" value="1"/>
</dbReference>
<dbReference type="GO" id="GO:0006272">
    <property type="term" value="P:leading strand elongation"/>
    <property type="evidence" value="ECO:0007669"/>
    <property type="project" value="TreeGrafter"/>
</dbReference>
<evidence type="ECO:0008006" key="7">
    <source>
        <dbReference type="Google" id="ProtNLM"/>
    </source>
</evidence>
<dbReference type="InterPro" id="IPR000730">
    <property type="entry name" value="Pr_cel_nuc_antig"/>
</dbReference>
<dbReference type="CDD" id="cd00577">
    <property type="entry name" value="PCNA"/>
    <property type="match status" value="1"/>
</dbReference>
<keyword evidence="3" id="KW-0235">DNA replication</keyword>
<dbReference type="NCBIfam" id="TIGR00590">
    <property type="entry name" value="pcna"/>
    <property type="match status" value="1"/>
</dbReference>
<evidence type="ECO:0000256" key="3">
    <source>
        <dbReference type="RuleBase" id="RU003671"/>
    </source>
</evidence>
<dbReference type="PRINTS" id="PR00339">
    <property type="entry name" value="PCNACYCLIN"/>
</dbReference>
<dbReference type="PANTHER" id="PTHR11352">
    <property type="entry name" value="PROLIFERATING CELL NUCLEAR ANTIGEN"/>
    <property type="match status" value="1"/>
</dbReference>
<dbReference type="GO" id="GO:0019985">
    <property type="term" value="P:translesion synthesis"/>
    <property type="evidence" value="ECO:0007669"/>
    <property type="project" value="TreeGrafter"/>
</dbReference>
<keyword evidence="2 3" id="KW-0238">DNA-binding</keyword>
<dbReference type="GO" id="GO:0030337">
    <property type="term" value="F:DNA polymerase processivity factor activity"/>
    <property type="evidence" value="ECO:0007669"/>
    <property type="project" value="InterPro"/>
</dbReference>
<dbReference type="GO" id="GO:0003677">
    <property type="term" value="F:DNA binding"/>
    <property type="evidence" value="ECO:0007669"/>
    <property type="project" value="UniProtKB-KW"/>
</dbReference>
<dbReference type="InterPro" id="IPR022648">
    <property type="entry name" value="Pr_cel_nuc_antig_N"/>
</dbReference>
<dbReference type="PANTHER" id="PTHR11352:SF0">
    <property type="entry name" value="PROLIFERATING CELL NUCLEAR ANTIGEN"/>
    <property type="match status" value="1"/>
</dbReference>
<organism evidence="6">
    <name type="scientific">Bathycoccus sp. RCC716 virus 2</name>
    <dbReference type="NCBI Taxonomy" id="2530039"/>
    <lineage>
        <taxon>Viruses</taxon>
        <taxon>Varidnaviria</taxon>
        <taxon>Bamfordvirae</taxon>
        <taxon>Nucleocytoviricota</taxon>
        <taxon>Megaviricetes</taxon>
        <taxon>Algavirales</taxon>
        <taxon>Phycodnaviridae</taxon>
        <taxon>Prasinovirus</taxon>
    </lineage>
</organism>
<feature type="domain" description="Proliferating cell nuclear antigen PCNA C-terminal" evidence="5">
    <location>
        <begin position="126"/>
        <end position="241"/>
    </location>
</feature>
<dbReference type="GO" id="GO:0006298">
    <property type="term" value="P:mismatch repair"/>
    <property type="evidence" value="ECO:0007669"/>
    <property type="project" value="TreeGrafter"/>
</dbReference>
<protein>
    <recommendedName>
        <fullName evidence="7">Proliferating cell nuclear antigen</fullName>
    </recommendedName>
</protein>
<evidence type="ECO:0000313" key="6">
    <source>
        <dbReference type="EMBL" id="QOR60450.1"/>
    </source>
</evidence>
<dbReference type="EMBL" id="MK522038">
    <property type="protein sequence ID" value="QOR60450.1"/>
    <property type="molecule type" value="Genomic_DNA"/>
</dbReference>
<name>A0A7S6P1W1_9PHYC</name>
<dbReference type="SUPFAM" id="SSF55979">
    <property type="entry name" value="DNA clamp"/>
    <property type="match status" value="2"/>
</dbReference>